<reference evidence="6" key="2">
    <citation type="journal article" date="2021" name="PeerJ">
        <title>Extensive microbial diversity within the chicken gut microbiome revealed by metagenomics and culture.</title>
        <authorList>
            <person name="Gilroy R."/>
            <person name="Ravi A."/>
            <person name="Getino M."/>
            <person name="Pursley I."/>
            <person name="Horton D.L."/>
            <person name="Alikhan N.F."/>
            <person name="Baker D."/>
            <person name="Gharbi K."/>
            <person name="Hall N."/>
            <person name="Watson M."/>
            <person name="Adriaenssens E.M."/>
            <person name="Foster-Nyarko E."/>
            <person name="Jarju S."/>
            <person name="Secka A."/>
            <person name="Antonio M."/>
            <person name="Oren A."/>
            <person name="Chaudhuri R.R."/>
            <person name="La Ragione R."/>
            <person name="Hildebrand F."/>
            <person name="Pallen M.J."/>
        </authorList>
    </citation>
    <scope>NUCLEOTIDE SEQUENCE</scope>
    <source>
        <strain evidence="6">G3-3990</strain>
    </source>
</reference>
<feature type="transmembrane region" description="Helical" evidence="5">
    <location>
        <begin position="181"/>
        <end position="201"/>
    </location>
</feature>
<evidence type="ECO:0000256" key="3">
    <source>
        <dbReference type="ARBA" id="ARBA00022989"/>
    </source>
</evidence>
<comment type="subcellular location">
    <subcellularLocation>
        <location evidence="1">Membrane</location>
        <topology evidence="1">Multi-pass membrane protein</topology>
    </subcellularLocation>
</comment>
<keyword evidence="2 5" id="KW-0812">Transmembrane</keyword>
<feature type="transmembrane region" description="Helical" evidence="5">
    <location>
        <begin position="114"/>
        <end position="134"/>
    </location>
</feature>
<reference evidence="6" key="1">
    <citation type="submission" date="2020-10" db="EMBL/GenBank/DDBJ databases">
        <authorList>
            <person name="Gilroy R."/>
        </authorList>
    </citation>
    <scope>NUCLEOTIDE SEQUENCE</scope>
    <source>
        <strain evidence="6">G3-3990</strain>
    </source>
</reference>
<dbReference type="Proteomes" id="UP000823641">
    <property type="component" value="Unassembled WGS sequence"/>
</dbReference>
<dbReference type="Pfam" id="PF01758">
    <property type="entry name" value="SBF"/>
    <property type="match status" value="1"/>
</dbReference>
<evidence type="ECO:0000256" key="4">
    <source>
        <dbReference type="ARBA" id="ARBA00023136"/>
    </source>
</evidence>
<feature type="transmembrane region" description="Helical" evidence="5">
    <location>
        <begin position="146"/>
        <end position="169"/>
    </location>
</feature>
<protein>
    <submittedName>
        <fullName evidence="6">Transporter</fullName>
    </submittedName>
</protein>
<dbReference type="AlphaFoldDB" id="A0A9D9N5B0"/>
<dbReference type="InterPro" id="IPR002657">
    <property type="entry name" value="BilAc:Na_symport/Acr3"/>
</dbReference>
<evidence type="ECO:0000256" key="5">
    <source>
        <dbReference type="SAM" id="Phobius"/>
    </source>
</evidence>
<dbReference type="Gene3D" id="1.20.1530.20">
    <property type="match status" value="1"/>
</dbReference>
<evidence type="ECO:0000313" key="6">
    <source>
        <dbReference type="EMBL" id="MBO8461056.1"/>
    </source>
</evidence>
<organism evidence="6 7">
    <name type="scientific">Candidatus Gallipaludibacter merdavium</name>
    <dbReference type="NCBI Taxonomy" id="2840839"/>
    <lineage>
        <taxon>Bacteria</taxon>
        <taxon>Pseudomonadati</taxon>
        <taxon>Bacteroidota</taxon>
        <taxon>Bacteroidia</taxon>
        <taxon>Bacteroidales</taxon>
        <taxon>Candidatus Gallipaludibacter</taxon>
    </lineage>
</organism>
<evidence type="ECO:0000313" key="7">
    <source>
        <dbReference type="Proteomes" id="UP000823641"/>
    </source>
</evidence>
<accession>A0A9D9N5B0</accession>
<sequence>MIKFLKDWTLPLAMLLGSIAYPIFSQLSVLTPWLIMAMLFLTFSKLSISELKPERLHVYLLFIQIFGSLLAYLLLKSIHPVIAQGAMLCILAPTATAAPVITGKLGGSIASLTTYTLLSNLAVAIVAPLCFPLIEIGDHPNFLAGFTLILTKVFPLLLGPFIAAQLVRVFLPKIHHQISRLYGAGFYIWAFSLTIVTGQMVKEVLGQSQNSYIAIYTALVALATCIFQFFIGKTIGARYNNRITGGQALGQKNTILAIWMAQTYLNPLSAIGPGAYVLWQNLFNSWQLWRKSKGKSI</sequence>
<dbReference type="GO" id="GO:0016020">
    <property type="term" value="C:membrane"/>
    <property type="evidence" value="ECO:0007669"/>
    <property type="project" value="UniProtKB-SubCell"/>
</dbReference>
<feature type="transmembrane region" description="Helical" evidence="5">
    <location>
        <begin position="213"/>
        <end position="232"/>
    </location>
</feature>
<proteinExistence type="predicted"/>
<keyword evidence="4 5" id="KW-0472">Membrane</keyword>
<name>A0A9D9N5B0_9BACT</name>
<feature type="transmembrane region" description="Helical" evidence="5">
    <location>
        <begin position="56"/>
        <end position="75"/>
    </location>
</feature>
<feature type="transmembrane region" description="Helical" evidence="5">
    <location>
        <begin position="81"/>
        <end position="102"/>
    </location>
</feature>
<comment type="caution">
    <text evidence="6">The sequence shown here is derived from an EMBL/GenBank/DDBJ whole genome shotgun (WGS) entry which is preliminary data.</text>
</comment>
<evidence type="ECO:0000256" key="2">
    <source>
        <dbReference type="ARBA" id="ARBA00022692"/>
    </source>
</evidence>
<gene>
    <name evidence="6" type="ORF">IAA73_12120</name>
</gene>
<dbReference type="InterPro" id="IPR038770">
    <property type="entry name" value="Na+/solute_symporter_sf"/>
</dbReference>
<feature type="transmembrane region" description="Helical" evidence="5">
    <location>
        <begin position="20"/>
        <end position="44"/>
    </location>
</feature>
<evidence type="ECO:0000256" key="1">
    <source>
        <dbReference type="ARBA" id="ARBA00004141"/>
    </source>
</evidence>
<dbReference type="EMBL" id="JADIMG010000111">
    <property type="protein sequence ID" value="MBO8461056.1"/>
    <property type="molecule type" value="Genomic_DNA"/>
</dbReference>
<keyword evidence="3 5" id="KW-1133">Transmembrane helix</keyword>